<keyword evidence="5 8" id="KW-0378">Hydrolase</keyword>
<proteinExistence type="inferred from homology"/>
<dbReference type="OrthoDB" id="9796690at2"/>
<dbReference type="EMBL" id="BJYF01000039">
    <property type="protein sequence ID" value="GEN61479.1"/>
    <property type="molecule type" value="Genomic_DNA"/>
</dbReference>
<comment type="similarity">
    <text evidence="7 8">Belongs to the PINc/VapC protein family.</text>
</comment>
<name>A0A511XEU8_9PROT</name>
<dbReference type="CDD" id="cd18748">
    <property type="entry name" value="PIN_VapC4-5_FitB-like"/>
    <property type="match status" value="1"/>
</dbReference>
<dbReference type="GO" id="GO:0016787">
    <property type="term" value="F:hydrolase activity"/>
    <property type="evidence" value="ECO:0007669"/>
    <property type="project" value="UniProtKB-KW"/>
</dbReference>
<gene>
    <name evidence="10" type="primary">ntrR1</name>
    <name evidence="8" type="synonym">vapC</name>
    <name evidence="10" type="ORF">ANI02nite_33630</name>
</gene>
<dbReference type="SMART" id="SM00670">
    <property type="entry name" value="PINc"/>
    <property type="match status" value="1"/>
</dbReference>
<dbReference type="PANTHER" id="PTHR33653">
    <property type="entry name" value="RIBONUCLEASE VAPC2"/>
    <property type="match status" value="1"/>
</dbReference>
<evidence type="ECO:0000259" key="9">
    <source>
        <dbReference type="SMART" id="SM00670"/>
    </source>
</evidence>
<dbReference type="GO" id="GO:0090729">
    <property type="term" value="F:toxin activity"/>
    <property type="evidence" value="ECO:0007669"/>
    <property type="project" value="UniProtKB-KW"/>
</dbReference>
<keyword evidence="8" id="KW-0800">Toxin</keyword>
<dbReference type="Gene3D" id="3.40.50.1010">
    <property type="entry name" value="5'-nuclease"/>
    <property type="match status" value="1"/>
</dbReference>
<dbReference type="Pfam" id="PF01850">
    <property type="entry name" value="PIN"/>
    <property type="match status" value="1"/>
</dbReference>
<evidence type="ECO:0000313" key="10">
    <source>
        <dbReference type="EMBL" id="GEN61479.1"/>
    </source>
</evidence>
<evidence type="ECO:0000256" key="1">
    <source>
        <dbReference type="ARBA" id="ARBA00001946"/>
    </source>
</evidence>
<evidence type="ECO:0000256" key="6">
    <source>
        <dbReference type="ARBA" id="ARBA00022842"/>
    </source>
</evidence>
<keyword evidence="6 8" id="KW-0460">Magnesium</keyword>
<feature type="binding site" evidence="8">
    <location>
        <position position="98"/>
    </location>
    <ligand>
        <name>Mg(2+)</name>
        <dbReference type="ChEBI" id="CHEBI:18420"/>
    </ligand>
</feature>
<dbReference type="AlphaFoldDB" id="A0A511XEU8"/>
<sequence length="136" mass="14600">MSAYLLDTNIISDLVRNPSGSTARRIAQVYPGDLCTSIIVAAELRYGCAKKGSAKLLSRVEGILAFVPVLPLDIPADGEYGGIRAELEAAGQIIGMNDLLIAAHAYTLKATLVTNNTREFGRIRGLKVENWLVDLA</sequence>
<dbReference type="InterPro" id="IPR022907">
    <property type="entry name" value="VapC_family"/>
</dbReference>
<evidence type="ECO:0000256" key="5">
    <source>
        <dbReference type="ARBA" id="ARBA00022801"/>
    </source>
</evidence>
<dbReference type="GO" id="GO:0000287">
    <property type="term" value="F:magnesium ion binding"/>
    <property type="evidence" value="ECO:0007669"/>
    <property type="project" value="UniProtKB-UniRule"/>
</dbReference>
<dbReference type="HAMAP" id="MF_00265">
    <property type="entry name" value="VapC_Nob1"/>
    <property type="match status" value="1"/>
</dbReference>
<evidence type="ECO:0000256" key="8">
    <source>
        <dbReference type="HAMAP-Rule" id="MF_00265"/>
    </source>
</evidence>
<dbReference type="GO" id="GO:0004540">
    <property type="term" value="F:RNA nuclease activity"/>
    <property type="evidence" value="ECO:0007669"/>
    <property type="project" value="InterPro"/>
</dbReference>
<dbReference type="STRING" id="1120919.GCA_000429165_03562"/>
<comment type="cofactor">
    <cofactor evidence="1 8">
        <name>Mg(2+)</name>
        <dbReference type="ChEBI" id="CHEBI:18420"/>
    </cofactor>
</comment>
<organism evidence="10 11">
    <name type="scientific">Acetobacter nitrogenifigens DSM 23921 = NBRC 105050</name>
    <dbReference type="NCBI Taxonomy" id="1120919"/>
    <lineage>
        <taxon>Bacteria</taxon>
        <taxon>Pseudomonadati</taxon>
        <taxon>Pseudomonadota</taxon>
        <taxon>Alphaproteobacteria</taxon>
        <taxon>Acetobacterales</taxon>
        <taxon>Acetobacteraceae</taxon>
        <taxon>Acetobacter</taxon>
    </lineage>
</organism>
<evidence type="ECO:0000313" key="11">
    <source>
        <dbReference type="Proteomes" id="UP000321635"/>
    </source>
</evidence>
<evidence type="ECO:0000256" key="3">
    <source>
        <dbReference type="ARBA" id="ARBA00022722"/>
    </source>
</evidence>
<dbReference type="InterPro" id="IPR029060">
    <property type="entry name" value="PIN-like_dom_sf"/>
</dbReference>
<keyword evidence="3 8" id="KW-0540">Nuclease</keyword>
<evidence type="ECO:0000256" key="7">
    <source>
        <dbReference type="ARBA" id="ARBA00038093"/>
    </source>
</evidence>
<dbReference type="PANTHER" id="PTHR33653:SF1">
    <property type="entry name" value="RIBONUCLEASE VAPC2"/>
    <property type="match status" value="1"/>
</dbReference>
<feature type="domain" description="PIN" evidence="9">
    <location>
        <begin position="2"/>
        <end position="121"/>
    </location>
</feature>
<dbReference type="InterPro" id="IPR050556">
    <property type="entry name" value="Type_II_TA_system_RNase"/>
</dbReference>
<reference evidence="10 11" key="1">
    <citation type="submission" date="2019-07" db="EMBL/GenBank/DDBJ databases">
        <title>Whole genome shotgun sequence of Acetobacter nitrogenifigens NBRC 105050.</title>
        <authorList>
            <person name="Hosoyama A."/>
            <person name="Uohara A."/>
            <person name="Ohji S."/>
            <person name="Ichikawa N."/>
        </authorList>
    </citation>
    <scope>NUCLEOTIDE SEQUENCE [LARGE SCALE GENOMIC DNA]</scope>
    <source>
        <strain evidence="10 11">NBRC 105050</strain>
    </source>
</reference>
<dbReference type="RefSeq" id="WP_026398994.1">
    <property type="nucleotide sequence ID" value="NZ_AUBI01000024.1"/>
</dbReference>
<evidence type="ECO:0000256" key="4">
    <source>
        <dbReference type="ARBA" id="ARBA00022723"/>
    </source>
</evidence>
<accession>A0A511XEU8</accession>
<feature type="binding site" evidence="8">
    <location>
        <position position="7"/>
    </location>
    <ligand>
        <name>Mg(2+)</name>
        <dbReference type="ChEBI" id="CHEBI:18420"/>
    </ligand>
</feature>
<keyword evidence="4 8" id="KW-0479">Metal-binding</keyword>
<keyword evidence="2 8" id="KW-1277">Toxin-antitoxin system</keyword>
<keyword evidence="11" id="KW-1185">Reference proteome</keyword>
<protein>
    <recommendedName>
        <fullName evidence="8">Ribonuclease VapC</fullName>
        <shortName evidence="8">RNase VapC</shortName>
        <ecNumber evidence="8">3.1.-.-</ecNumber>
    </recommendedName>
    <alternativeName>
        <fullName evidence="8">Toxin VapC</fullName>
    </alternativeName>
</protein>
<evidence type="ECO:0000256" key="2">
    <source>
        <dbReference type="ARBA" id="ARBA00022649"/>
    </source>
</evidence>
<dbReference type="EC" id="3.1.-.-" evidence="8"/>
<comment type="caution">
    <text evidence="10">The sequence shown here is derived from an EMBL/GenBank/DDBJ whole genome shotgun (WGS) entry which is preliminary data.</text>
</comment>
<comment type="function">
    <text evidence="8">Toxic component of a toxin-antitoxin (TA) system. An RNase.</text>
</comment>
<dbReference type="Proteomes" id="UP000321635">
    <property type="component" value="Unassembled WGS sequence"/>
</dbReference>
<dbReference type="InterPro" id="IPR002716">
    <property type="entry name" value="PIN_dom"/>
</dbReference>
<dbReference type="SUPFAM" id="SSF88723">
    <property type="entry name" value="PIN domain-like"/>
    <property type="match status" value="1"/>
</dbReference>